<dbReference type="AlphaFoldDB" id="A0A2N4UI33"/>
<proteinExistence type="predicted"/>
<accession>A0A2N4UI33</accession>
<dbReference type="InterPro" id="IPR024467">
    <property type="entry name" value="Xre/MbcA/ParS-like_toxin-bd"/>
</dbReference>
<evidence type="ECO:0000259" key="1">
    <source>
        <dbReference type="Pfam" id="PF09722"/>
    </source>
</evidence>
<feature type="domain" description="Antitoxin Xre-like helix-turn-helix" evidence="2">
    <location>
        <begin position="6"/>
        <end position="63"/>
    </location>
</feature>
<dbReference type="OrthoDB" id="5918037at2"/>
<gene>
    <name evidence="3" type="ORF">CR155_06495</name>
</gene>
<dbReference type="Proteomes" id="UP000234328">
    <property type="component" value="Unassembled WGS sequence"/>
</dbReference>
<dbReference type="Pfam" id="PF09722">
    <property type="entry name" value="Xre_MbcA_ParS_C"/>
    <property type="match status" value="1"/>
</dbReference>
<name>A0A2N4UI33_9BURK</name>
<dbReference type="Pfam" id="PF20432">
    <property type="entry name" value="Xre-like-HTH"/>
    <property type="match status" value="1"/>
</dbReference>
<sequence length="133" mass="14454">MDPIERILVVQHGIEAENFTNVAQSMRLSKERVAAILGMGASTLDRKIQTKKLLTTDQSERLVATAKLIGQVQTMVEESGDPKGFDAAQWFATWLDKPLSALGGHKPAEIMNTAEGRELVSKLLSTAQSGAYV</sequence>
<evidence type="ECO:0000259" key="2">
    <source>
        <dbReference type="Pfam" id="PF20432"/>
    </source>
</evidence>
<reference evidence="3 4" key="1">
    <citation type="submission" date="2017-10" db="EMBL/GenBank/DDBJ databases">
        <title>Two draft genome sequences of Pusillimonas sp. strains isolated from a nitrate- and radionuclide-contaminated groundwater in Russia.</title>
        <authorList>
            <person name="Grouzdev D.S."/>
            <person name="Tourova T.P."/>
            <person name="Goeva M.A."/>
            <person name="Babich T.L."/>
            <person name="Sokolova D.S."/>
            <person name="Abdullin R."/>
            <person name="Poltaraus A.B."/>
            <person name="Toshchakov S.V."/>
            <person name="Nazina T.N."/>
        </authorList>
    </citation>
    <scope>NUCLEOTIDE SEQUENCE [LARGE SCALE GENOMIC DNA]</scope>
    <source>
        <strain evidence="3 4">JR1/69-2-13</strain>
    </source>
</reference>
<dbReference type="GO" id="GO:0003677">
    <property type="term" value="F:DNA binding"/>
    <property type="evidence" value="ECO:0007669"/>
    <property type="project" value="InterPro"/>
</dbReference>
<feature type="domain" description="Antitoxin Xre/MbcA/ParS-like toxin-binding" evidence="1">
    <location>
        <begin position="85"/>
        <end position="129"/>
    </location>
</feature>
<organism evidence="3 4">
    <name type="scientific">Pollutimonas nitritireducens</name>
    <dbReference type="NCBI Taxonomy" id="2045209"/>
    <lineage>
        <taxon>Bacteria</taxon>
        <taxon>Pseudomonadati</taxon>
        <taxon>Pseudomonadota</taxon>
        <taxon>Betaproteobacteria</taxon>
        <taxon>Burkholderiales</taxon>
        <taxon>Alcaligenaceae</taxon>
        <taxon>Pollutimonas</taxon>
    </lineage>
</organism>
<evidence type="ECO:0000313" key="4">
    <source>
        <dbReference type="Proteomes" id="UP000234328"/>
    </source>
</evidence>
<evidence type="ECO:0000313" key="3">
    <source>
        <dbReference type="EMBL" id="PLC54687.1"/>
    </source>
</evidence>
<keyword evidence="4" id="KW-1185">Reference proteome</keyword>
<comment type="caution">
    <text evidence="3">The sequence shown here is derived from an EMBL/GenBank/DDBJ whole genome shotgun (WGS) entry which is preliminary data.</text>
</comment>
<evidence type="ECO:0008006" key="5">
    <source>
        <dbReference type="Google" id="ProtNLM"/>
    </source>
</evidence>
<dbReference type="EMBL" id="PDNV01000004">
    <property type="protein sequence ID" value="PLC54687.1"/>
    <property type="molecule type" value="Genomic_DNA"/>
</dbReference>
<protein>
    <recommendedName>
        <fullName evidence="5">Antitoxin Xre/MbcA/ParS-like toxin-binding domain-containing protein</fullName>
    </recommendedName>
</protein>
<dbReference type="InterPro" id="IPR046847">
    <property type="entry name" value="Xre-like_HTH"/>
</dbReference>